<evidence type="ECO:0000313" key="3">
    <source>
        <dbReference type="Proteomes" id="UP001301958"/>
    </source>
</evidence>
<reference evidence="2" key="2">
    <citation type="submission" date="2023-05" db="EMBL/GenBank/DDBJ databases">
        <authorList>
            <consortium name="Lawrence Berkeley National Laboratory"/>
            <person name="Steindorff A."/>
            <person name="Hensen N."/>
            <person name="Bonometti L."/>
            <person name="Westerberg I."/>
            <person name="Brannstrom I.O."/>
            <person name="Guillou S."/>
            <person name="Cros-Aarteil S."/>
            <person name="Calhoun S."/>
            <person name="Haridas S."/>
            <person name="Kuo A."/>
            <person name="Mondo S."/>
            <person name="Pangilinan J."/>
            <person name="Riley R."/>
            <person name="Labutti K."/>
            <person name="Andreopoulos B."/>
            <person name="Lipzen A."/>
            <person name="Chen C."/>
            <person name="Yanf M."/>
            <person name="Daum C."/>
            <person name="Ng V."/>
            <person name="Clum A."/>
            <person name="Ohm R."/>
            <person name="Martin F."/>
            <person name="Silar P."/>
            <person name="Natvig D."/>
            <person name="Lalanne C."/>
            <person name="Gautier V."/>
            <person name="Ament-Velasquez S.L."/>
            <person name="Kruys A."/>
            <person name="Hutchinson M.I."/>
            <person name="Powell A.J."/>
            <person name="Barry K."/>
            <person name="Miller A.N."/>
            <person name="Grigoriev I.V."/>
            <person name="Debuchy R."/>
            <person name="Gladieux P."/>
            <person name="Thoren M.H."/>
            <person name="Johannesson H."/>
        </authorList>
    </citation>
    <scope>NUCLEOTIDE SEQUENCE</scope>
    <source>
        <strain evidence="2">CBS 990.96</strain>
    </source>
</reference>
<feature type="compositionally biased region" description="Polar residues" evidence="1">
    <location>
        <begin position="41"/>
        <end position="74"/>
    </location>
</feature>
<evidence type="ECO:0000256" key="1">
    <source>
        <dbReference type="SAM" id="MobiDB-lite"/>
    </source>
</evidence>
<keyword evidence="3" id="KW-1185">Reference proteome</keyword>
<name>A0AAN7BHL3_9PEZI</name>
<evidence type="ECO:0000313" key="2">
    <source>
        <dbReference type="EMBL" id="KAK4223560.1"/>
    </source>
</evidence>
<dbReference type="AlphaFoldDB" id="A0AAN7BHL3"/>
<accession>A0AAN7BHL3</accession>
<dbReference type="Proteomes" id="UP001301958">
    <property type="component" value="Unassembled WGS sequence"/>
</dbReference>
<comment type="caution">
    <text evidence="2">The sequence shown here is derived from an EMBL/GenBank/DDBJ whole genome shotgun (WGS) entry which is preliminary data.</text>
</comment>
<feature type="compositionally biased region" description="Basic and acidic residues" evidence="1">
    <location>
        <begin position="157"/>
        <end position="170"/>
    </location>
</feature>
<gene>
    <name evidence="2" type="ORF">QBC38DRAFT_45612</name>
</gene>
<feature type="region of interest" description="Disordered" evidence="1">
    <location>
        <begin position="157"/>
        <end position="182"/>
    </location>
</feature>
<feature type="region of interest" description="Disordered" evidence="1">
    <location>
        <begin position="30"/>
        <end position="75"/>
    </location>
</feature>
<protein>
    <submittedName>
        <fullName evidence="2">Uncharacterized protein</fullName>
    </submittedName>
</protein>
<proteinExistence type="predicted"/>
<sequence>MMPPVVKANTLKRVSSLGVRYFASKPKKNFRRLNPNKFKQGESTQQPQHNEFTSNNSIFGSPPSTHTSQTSAQSLRHFPPSAVSAIDERARSFYSTVIYHGQTPGSDYEFQDDQVFGSEVKLNPTQSEANVAADRGERDPLPMSMHHTILLDEGGAHEYTKPTDSEESVHADLYMDDPLHKM</sequence>
<organism evidence="2 3">
    <name type="scientific">Podospora fimiseda</name>
    <dbReference type="NCBI Taxonomy" id="252190"/>
    <lineage>
        <taxon>Eukaryota</taxon>
        <taxon>Fungi</taxon>
        <taxon>Dikarya</taxon>
        <taxon>Ascomycota</taxon>
        <taxon>Pezizomycotina</taxon>
        <taxon>Sordariomycetes</taxon>
        <taxon>Sordariomycetidae</taxon>
        <taxon>Sordariales</taxon>
        <taxon>Podosporaceae</taxon>
        <taxon>Podospora</taxon>
    </lineage>
</organism>
<reference evidence="2" key="1">
    <citation type="journal article" date="2023" name="Mol. Phylogenet. Evol.">
        <title>Genome-scale phylogeny and comparative genomics of the fungal order Sordariales.</title>
        <authorList>
            <person name="Hensen N."/>
            <person name="Bonometti L."/>
            <person name="Westerberg I."/>
            <person name="Brannstrom I.O."/>
            <person name="Guillou S."/>
            <person name="Cros-Aarteil S."/>
            <person name="Calhoun S."/>
            <person name="Haridas S."/>
            <person name="Kuo A."/>
            <person name="Mondo S."/>
            <person name="Pangilinan J."/>
            <person name="Riley R."/>
            <person name="LaButti K."/>
            <person name="Andreopoulos B."/>
            <person name="Lipzen A."/>
            <person name="Chen C."/>
            <person name="Yan M."/>
            <person name="Daum C."/>
            <person name="Ng V."/>
            <person name="Clum A."/>
            <person name="Steindorff A."/>
            <person name="Ohm R.A."/>
            <person name="Martin F."/>
            <person name="Silar P."/>
            <person name="Natvig D.O."/>
            <person name="Lalanne C."/>
            <person name="Gautier V."/>
            <person name="Ament-Velasquez S.L."/>
            <person name="Kruys A."/>
            <person name="Hutchinson M.I."/>
            <person name="Powell A.J."/>
            <person name="Barry K."/>
            <person name="Miller A.N."/>
            <person name="Grigoriev I.V."/>
            <person name="Debuchy R."/>
            <person name="Gladieux P."/>
            <person name="Hiltunen Thoren M."/>
            <person name="Johannesson H."/>
        </authorList>
    </citation>
    <scope>NUCLEOTIDE SEQUENCE</scope>
    <source>
        <strain evidence="2">CBS 990.96</strain>
    </source>
</reference>
<dbReference type="EMBL" id="MU865422">
    <property type="protein sequence ID" value="KAK4223560.1"/>
    <property type="molecule type" value="Genomic_DNA"/>
</dbReference>